<dbReference type="Proteomes" id="UP000470082">
    <property type="component" value="Unassembled WGS sequence"/>
</dbReference>
<dbReference type="CDD" id="cd10944">
    <property type="entry name" value="CE4_SmPgdA_like"/>
    <property type="match status" value="1"/>
</dbReference>
<dbReference type="Pfam" id="PF16403">
    <property type="entry name" value="Bact_surface_Ig-like"/>
    <property type="match status" value="1"/>
</dbReference>
<dbReference type="GO" id="GO:0005975">
    <property type="term" value="P:carbohydrate metabolic process"/>
    <property type="evidence" value="ECO:0007669"/>
    <property type="project" value="InterPro"/>
</dbReference>
<reference evidence="3 4" key="1">
    <citation type="submission" date="2019-08" db="EMBL/GenBank/DDBJ databases">
        <title>In-depth cultivation of the pig gut microbiome towards novel bacterial diversity and tailored functional studies.</title>
        <authorList>
            <person name="Wylensek D."/>
            <person name="Hitch T.C.A."/>
            <person name="Clavel T."/>
        </authorList>
    </citation>
    <scope>NUCLEOTIDE SEQUENCE [LARGE SCALE GENOMIC DNA]</scope>
    <source>
        <strain evidence="3 4">LKV-178-WT-2G</strain>
    </source>
</reference>
<dbReference type="AlphaFoldDB" id="A0A7X2N1Q2"/>
<dbReference type="InterPro" id="IPR032179">
    <property type="entry name" value="Cry22Aa_Ig-like"/>
</dbReference>
<evidence type="ECO:0000313" key="4">
    <source>
        <dbReference type="Proteomes" id="UP000470082"/>
    </source>
</evidence>
<dbReference type="InterPro" id="IPR002509">
    <property type="entry name" value="NODB_dom"/>
</dbReference>
<gene>
    <name evidence="3" type="ORF">FYJ50_01660</name>
</gene>
<keyword evidence="1" id="KW-0812">Transmembrane</keyword>
<dbReference type="GO" id="GO:0016810">
    <property type="term" value="F:hydrolase activity, acting on carbon-nitrogen (but not peptide) bonds"/>
    <property type="evidence" value="ECO:0007669"/>
    <property type="project" value="InterPro"/>
</dbReference>
<dbReference type="Pfam" id="PF01522">
    <property type="entry name" value="Polysacc_deac_1"/>
    <property type="match status" value="1"/>
</dbReference>
<keyword evidence="1" id="KW-0472">Membrane</keyword>
<dbReference type="Gene3D" id="3.20.20.370">
    <property type="entry name" value="Glycoside hydrolase/deacetylase"/>
    <property type="match status" value="1"/>
</dbReference>
<name>A0A7X2N1Q2_9FIRM</name>
<keyword evidence="1" id="KW-1133">Transmembrane helix</keyword>
<proteinExistence type="predicted"/>
<dbReference type="RefSeq" id="WP_154459309.1">
    <property type="nucleotide sequence ID" value="NZ_VUMM01000002.1"/>
</dbReference>
<sequence>MKKKQFILIFSGAVCLFLAGIHFYFHAHPIQLKSTDLEIEVNSKYNFKDNLRFIYFGNEKDVSIQPEIDTSSLNEYDIFYQYKDYKQKCHIRIVDTTPPVLKLKNYKTDLVEKVKPEQFIESCKDYSDCSFKIMNENTDKEGKTEIIIFAVDSSGNETKEKCTLTRIEDTKPPVINNFQSNIEIYQGESYDFNQIQIEDDMDPDPDVTIEENVDFTVPDTYKIKYIVQDRSGNKTEKTTTLLVKENKEANMKVVYLTFDDGPSYNTEKVLDILKENKVKATFFVTGNGQNYNHLITRAYNEGHTIGLHTYSHNYEYVYSSTENYFNDLNQISDMVYQLTGNRSTVIRFPGGSSNTVSKNYKEGIMSELSQLVQSKGYQYYDWNVSSGDAAGHGIAAESIIEQSNAGTGDKIMILFHDAYGKDTTVEALDKVIKHYKKEGYVFKPITKGASYVCHHGINN</sequence>
<dbReference type="PANTHER" id="PTHR10587:SF125">
    <property type="entry name" value="POLYSACCHARIDE DEACETYLASE YHEN-RELATED"/>
    <property type="match status" value="1"/>
</dbReference>
<protein>
    <submittedName>
        <fullName evidence="3">Polysaccharide deacetylase family protein</fullName>
    </submittedName>
</protein>
<accession>A0A7X2N1Q2</accession>
<feature type="transmembrane region" description="Helical" evidence="1">
    <location>
        <begin position="7"/>
        <end position="25"/>
    </location>
</feature>
<dbReference type="InterPro" id="IPR011330">
    <property type="entry name" value="Glyco_hydro/deAcase_b/a-brl"/>
</dbReference>
<dbReference type="InterPro" id="IPR013783">
    <property type="entry name" value="Ig-like_fold"/>
</dbReference>
<evidence type="ECO:0000256" key="1">
    <source>
        <dbReference type="SAM" id="Phobius"/>
    </source>
</evidence>
<dbReference type="SUPFAM" id="SSF88713">
    <property type="entry name" value="Glycoside hydrolase/deacetylase"/>
    <property type="match status" value="1"/>
</dbReference>
<dbReference type="PANTHER" id="PTHR10587">
    <property type="entry name" value="GLYCOSYL TRANSFERASE-RELATED"/>
    <property type="match status" value="1"/>
</dbReference>
<dbReference type="EMBL" id="VUMM01000002">
    <property type="protein sequence ID" value="MSS00837.1"/>
    <property type="molecule type" value="Genomic_DNA"/>
</dbReference>
<dbReference type="Gene3D" id="2.60.40.10">
    <property type="entry name" value="Immunoglobulins"/>
    <property type="match status" value="1"/>
</dbReference>
<evidence type="ECO:0000259" key="2">
    <source>
        <dbReference type="PROSITE" id="PS51677"/>
    </source>
</evidence>
<feature type="domain" description="NodB homology" evidence="2">
    <location>
        <begin position="252"/>
        <end position="443"/>
    </location>
</feature>
<organism evidence="3 4">
    <name type="scientific">Floccifex porci</name>
    <dbReference type="NCBI Taxonomy" id="2606629"/>
    <lineage>
        <taxon>Bacteria</taxon>
        <taxon>Bacillati</taxon>
        <taxon>Bacillota</taxon>
        <taxon>Erysipelotrichia</taxon>
        <taxon>Erysipelotrichales</taxon>
        <taxon>Erysipelotrichaceae</taxon>
        <taxon>Floccifex</taxon>
    </lineage>
</organism>
<dbReference type="InterPro" id="IPR050248">
    <property type="entry name" value="Polysacc_deacetylase_ArnD"/>
</dbReference>
<dbReference type="PROSITE" id="PS51677">
    <property type="entry name" value="NODB"/>
    <property type="match status" value="1"/>
</dbReference>
<evidence type="ECO:0000313" key="3">
    <source>
        <dbReference type="EMBL" id="MSS00837.1"/>
    </source>
</evidence>
<comment type="caution">
    <text evidence="3">The sequence shown here is derived from an EMBL/GenBank/DDBJ whole genome shotgun (WGS) entry which is preliminary data.</text>
</comment>
<keyword evidence="4" id="KW-1185">Reference proteome</keyword>